<sequence>MPHYLIEFTDDEPDRIIKAYQVKPESRDGFHVYVAYGPGRKELVIFTGAHVRSVKETVVSRKKPETTES</sequence>
<name>A0AAU8K7M8_9ACTN</name>
<proteinExistence type="predicted"/>
<accession>A0AAU8K7M8</accession>
<evidence type="ECO:0000313" key="1">
    <source>
        <dbReference type="EMBL" id="XCN12270.1"/>
    </source>
</evidence>
<dbReference type="RefSeq" id="WP_354596099.1">
    <property type="nucleotide sequence ID" value="NZ_CP136798.1"/>
</dbReference>
<dbReference type="EMBL" id="CP136798">
    <property type="protein sequence ID" value="XCN12270.1"/>
    <property type="molecule type" value="Genomic_DNA"/>
</dbReference>
<organism evidence="1">
    <name type="scientific">Streptomyces sp. JL1001</name>
    <dbReference type="NCBI Taxonomy" id="3078227"/>
    <lineage>
        <taxon>Bacteria</taxon>
        <taxon>Bacillati</taxon>
        <taxon>Actinomycetota</taxon>
        <taxon>Actinomycetes</taxon>
        <taxon>Kitasatosporales</taxon>
        <taxon>Streptomycetaceae</taxon>
        <taxon>Streptomyces</taxon>
    </lineage>
</organism>
<protein>
    <recommendedName>
        <fullName evidence="2">DUF4258 domain-containing protein</fullName>
    </recommendedName>
</protein>
<evidence type="ECO:0008006" key="2">
    <source>
        <dbReference type="Google" id="ProtNLM"/>
    </source>
</evidence>
<gene>
    <name evidence="1" type="ORF">R1Y80_00855</name>
</gene>
<dbReference type="AlphaFoldDB" id="A0AAU8K7M8"/>
<reference evidence="1" key="1">
    <citation type="submission" date="2023-10" db="EMBL/GenBank/DDBJ databases">
        <title>Complete genome sequence of Streptomyces sp. JL1001.</title>
        <authorList>
            <person name="Jiang L."/>
        </authorList>
    </citation>
    <scope>NUCLEOTIDE SEQUENCE</scope>
    <source>
        <strain evidence="1">JL1001</strain>
    </source>
</reference>